<name>A0A818R7A5_9BILA</name>
<dbReference type="GO" id="GO:0008270">
    <property type="term" value="F:zinc ion binding"/>
    <property type="evidence" value="ECO:0007669"/>
    <property type="project" value="UniProtKB-KW"/>
</dbReference>
<dbReference type="PROSITE" id="PS51309">
    <property type="entry name" value="PABC"/>
    <property type="match status" value="1"/>
</dbReference>
<dbReference type="SUPFAM" id="SSF57850">
    <property type="entry name" value="RING/U-box"/>
    <property type="match status" value="1"/>
</dbReference>
<dbReference type="Gene3D" id="1.10.1900.10">
    <property type="entry name" value="c-terminal domain of poly(a) binding protein"/>
    <property type="match status" value="1"/>
</dbReference>
<feature type="domain" description="PABC" evidence="6">
    <location>
        <begin position="190"/>
        <end position="267"/>
    </location>
</feature>
<proteinExistence type="predicted"/>
<evidence type="ECO:0000313" key="7">
    <source>
        <dbReference type="EMBL" id="CAF3648106.1"/>
    </source>
</evidence>
<dbReference type="PROSITE" id="PS50089">
    <property type="entry name" value="ZF_RING_2"/>
    <property type="match status" value="1"/>
</dbReference>
<dbReference type="PANTHER" id="PTHR10131">
    <property type="entry name" value="TNF RECEPTOR ASSOCIATED FACTOR"/>
    <property type="match status" value="1"/>
</dbReference>
<sequence length="269" mass="30800">MAEIESLICYYSYMNESMIDANLTCSIRKNPLYDPLVTPLCDHIFCSMCIKPWLEINDSCPSCRHSPLIKDQLQKPNRPLLNLLNELLIRCKRCGEENTRRGDFMHHIRRVCPKANINCSAADIKCPWTGRPDQLDIHLKTCIYTQMKPLHNERMATTTKLTENIEALEEKIAELVIAERSVQLIDIEKLAKCMLSLSAKLFAAEIKQILGEHVYPVIKQLQLNLPDKITGMLLELDNNEILKLAALDSCLKKRVEEAVALLEARCRKI</sequence>
<dbReference type="SUPFAM" id="SSF49599">
    <property type="entry name" value="TRAF domain-like"/>
    <property type="match status" value="1"/>
</dbReference>
<gene>
    <name evidence="7" type="ORF">GRG538_LOCUS25049</name>
</gene>
<dbReference type="InterPro" id="IPR036053">
    <property type="entry name" value="PABP-dom"/>
</dbReference>
<dbReference type="GO" id="GO:0003723">
    <property type="term" value="F:RNA binding"/>
    <property type="evidence" value="ECO:0007669"/>
    <property type="project" value="InterPro"/>
</dbReference>
<dbReference type="PANTHER" id="PTHR10131:SF94">
    <property type="entry name" value="TNF RECEPTOR-ASSOCIATED FACTOR 4"/>
    <property type="match status" value="1"/>
</dbReference>
<evidence type="ECO:0000259" key="6">
    <source>
        <dbReference type="PROSITE" id="PS51309"/>
    </source>
</evidence>
<dbReference type="InterPro" id="IPR017907">
    <property type="entry name" value="Znf_RING_CS"/>
</dbReference>
<keyword evidence="2 4" id="KW-0863">Zinc-finger</keyword>
<dbReference type="Gene3D" id="3.30.40.10">
    <property type="entry name" value="Zinc/RING finger domain, C3HC4 (zinc finger)"/>
    <property type="match status" value="2"/>
</dbReference>
<evidence type="ECO:0000256" key="4">
    <source>
        <dbReference type="PROSITE-ProRule" id="PRU00175"/>
    </source>
</evidence>
<dbReference type="Proteomes" id="UP000663872">
    <property type="component" value="Unassembled WGS sequence"/>
</dbReference>
<protein>
    <recommendedName>
        <fullName evidence="9">RING-type domain-containing protein</fullName>
    </recommendedName>
</protein>
<keyword evidence="1" id="KW-0479">Metal-binding</keyword>
<dbReference type="Pfam" id="PF00658">
    <property type="entry name" value="MLLE"/>
    <property type="match status" value="1"/>
</dbReference>
<dbReference type="Pfam" id="PF13923">
    <property type="entry name" value="zf-C3HC4_2"/>
    <property type="match status" value="1"/>
</dbReference>
<dbReference type="InterPro" id="IPR001841">
    <property type="entry name" value="Znf_RING"/>
</dbReference>
<dbReference type="SMART" id="SM00517">
    <property type="entry name" value="PolyA"/>
    <property type="match status" value="1"/>
</dbReference>
<dbReference type="SUPFAM" id="SSF63570">
    <property type="entry name" value="PABC (PABP) domain"/>
    <property type="match status" value="1"/>
</dbReference>
<feature type="domain" description="RING-type" evidence="5">
    <location>
        <begin position="25"/>
        <end position="64"/>
    </location>
</feature>
<evidence type="ECO:0000256" key="2">
    <source>
        <dbReference type="ARBA" id="ARBA00022771"/>
    </source>
</evidence>
<evidence type="ECO:0000256" key="1">
    <source>
        <dbReference type="ARBA" id="ARBA00022723"/>
    </source>
</evidence>
<dbReference type="PROSITE" id="PS00518">
    <property type="entry name" value="ZF_RING_1"/>
    <property type="match status" value="1"/>
</dbReference>
<reference evidence="7" key="1">
    <citation type="submission" date="2021-02" db="EMBL/GenBank/DDBJ databases">
        <authorList>
            <person name="Nowell W R."/>
        </authorList>
    </citation>
    <scope>NUCLEOTIDE SEQUENCE</scope>
</reference>
<evidence type="ECO:0000259" key="5">
    <source>
        <dbReference type="PROSITE" id="PS50089"/>
    </source>
</evidence>
<dbReference type="InterPro" id="IPR002004">
    <property type="entry name" value="PABP_HYD_C"/>
</dbReference>
<comment type="caution">
    <text evidence="7">The sequence shown here is derived from an EMBL/GenBank/DDBJ whole genome shotgun (WGS) entry which is preliminary data.</text>
</comment>
<dbReference type="AlphaFoldDB" id="A0A818R7A5"/>
<evidence type="ECO:0000256" key="3">
    <source>
        <dbReference type="ARBA" id="ARBA00022833"/>
    </source>
</evidence>
<keyword evidence="3" id="KW-0862">Zinc</keyword>
<dbReference type="InterPro" id="IPR013083">
    <property type="entry name" value="Znf_RING/FYVE/PHD"/>
</dbReference>
<evidence type="ECO:0000313" key="8">
    <source>
        <dbReference type="Proteomes" id="UP000663872"/>
    </source>
</evidence>
<organism evidence="7 8">
    <name type="scientific">Rotaria socialis</name>
    <dbReference type="NCBI Taxonomy" id="392032"/>
    <lineage>
        <taxon>Eukaryota</taxon>
        <taxon>Metazoa</taxon>
        <taxon>Spiralia</taxon>
        <taxon>Gnathifera</taxon>
        <taxon>Rotifera</taxon>
        <taxon>Eurotatoria</taxon>
        <taxon>Bdelloidea</taxon>
        <taxon>Philodinida</taxon>
        <taxon>Philodinidae</taxon>
        <taxon>Rotaria</taxon>
    </lineage>
</organism>
<accession>A0A818R7A5</accession>
<evidence type="ECO:0008006" key="9">
    <source>
        <dbReference type="Google" id="ProtNLM"/>
    </source>
</evidence>
<dbReference type="EMBL" id="CAJNYT010004261">
    <property type="protein sequence ID" value="CAF3648106.1"/>
    <property type="molecule type" value="Genomic_DNA"/>
</dbReference>